<feature type="domain" description="Microcystin LR degradation protein MlrC N-terminal" evidence="3">
    <location>
        <begin position="5"/>
        <end position="285"/>
    </location>
</feature>
<dbReference type="InterPro" id="IPR010799">
    <property type="entry name" value="MlrC_C"/>
</dbReference>
<dbReference type="RefSeq" id="WP_176639811.1">
    <property type="nucleotide sequence ID" value="NZ_JABXXP010000112.1"/>
</dbReference>
<dbReference type="PIRSF" id="PIRSF012702">
    <property type="entry name" value="UCP012702"/>
    <property type="match status" value="1"/>
</dbReference>
<comment type="function">
    <text evidence="1">Involved in peptidolytic degradation of cyclic heptapeptide hepatotoxin microcystin (MC).</text>
</comment>
<keyword evidence="1" id="KW-0479">Metal-binding</keyword>
<evidence type="ECO:0000256" key="1">
    <source>
        <dbReference type="PIRNR" id="PIRNR012702"/>
    </source>
</evidence>
<dbReference type="GO" id="GO:0046872">
    <property type="term" value="F:metal ion binding"/>
    <property type="evidence" value="ECO:0007669"/>
    <property type="project" value="UniProtKB-KW"/>
</dbReference>
<feature type="domain" description="Microcystin LR degradation protein MlrC C-terminal" evidence="2">
    <location>
        <begin position="297"/>
        <end position="471"/>
    </location>
</feature>
<comment type="caution">
    <text evidence="4">The sequence shown here is derived from an EMBL/GenBank/DDBJ whole genome shotgun (WGS) entry which is preliminary data.</text>
</comment>
<evidence type="ECO:0000259" key="2">
    <source>
        <dbReference type="Pfam" id="PF07171"/>
    </source>
</evidence>
<dbReference type="GO" id="GO:0008237">
    <property type="term" value="F:metallopeptidase activity"/>
    <property type="evidence" value="ECO:0007669"/>
    <property type="project" value="UniProtKB-KW"/>
</dbReference>
<evidence type="ECO:0000313" key="5">
    <source>
        <dbReference type="Proteomes" id="UP000534870"/>
    </source>
</evidence>
<keyword evidence="1" id="KW-0378">Hydrolase</keyword>
<dbReference type="Pfam" id="PF07364">
    <property type="entry name" value="DUF1485"/>
    <property type="match status" value="1"/>
</dbReference>
<gene>
    <name evidence="4" type="ORF">HUK84_07945</name>
</gene>
<name>A0A7Y7IVE0_9PROT</name>
<reference evidence="4 5" key="1">
    <citation type="submission" date="2020-06" db="EMBL/GenBank/DDBJ databases">
        <title>Description of novel acetic acid bacteria.</title>
        <authorList>
            <person name="Sombolestani A."/>
        </authorList>
    </citation>
    <scope>NUCLEOTIDE SEQUENCE [LARGE SCALE GENOMIC DNA]</scope>
    <source>
        <strain evidence="4 5">LMG 31431</strain>
    </source>
</reference>
<organism evidence="4 5">
    <name type="scientific">Nguyenibacter vanlangensis</name>
    <dbReference type="NCBI Taxonomy" id="1216886"/>
    <lineage>
        <taxon>Bacteria</taxon>
        <taxon>Pseudomonadati</taxon>
        <taxon>Pseudomonadota</taxon>
        <taxon>Alphaproteobacteria</taxon>
        <taxon>Acetobacterales</taxon>
        <taxon>Acetobacteraceae</taxon>
        <taxon>Nguyenibacter</taxon>
    </lineage>
</organism>
<sequence>MKTLFIGGMDTETNSFSPLPTGRAQFALAFGDGTSRPLNSCSAQLAVWRRMAGAQGFVVHEGLCAVAEPGGFIPRAVYEDLRDRLLDGIARARPAMILLALHGAALAHGYDDVEGDLLERARTLAGPDTFLGATLDPHCHLTDRMVGAADALVLYKEYPHTDIDDTAADLFAIGIRTLRGTARPVMATWDCRMIASYPTQNQPMRGFVDAMRAAERDMPGVLSVSLAHGFAHADVPDVGAKMLVIADKSRTVARATAEHFGRRFYALRNQVTPRFLDLEAAMERIAAYPGGRSPLVLADTGDNPGGGAAGDATFMVHAALARGLENIAFAMFWDPVVVEICMAAGVGARLDMRLGGKCGPQSGHPVDLVGARVRAIGTTMRQRFGSVELPMGNAVWLEAHGLNLIVNDLRTQVFDPLCMTALGLDPGTQRAVMVKSLNHFAALFAPVAGDIIHVATPGTTSVRYGDIPYTRRSPDYWPRLADPLGTGAS</sequence>
<comment type="cofactor">
    <cofactor evidence="1">
        <name>Zn(2+)</name>
        <dbReference type="ChEBI" id="CHEBI:29105"/>
    </cofactor>
    <text evidence="1">Binds 1 zinc ion per subunit.</text>
</comment>
<evidence type="ECO:0000313" key="4">
    <source>
        <dbReference type="EMBL" id="NVN11069.1"/>
    </source>
</evidence>
<dbReference type="InterPro" id="IPR009197">
    <property type="entry name" value="MlrC"/>
</dbReference>
<keyword evidence="1" id="KW-0645">Protease</keyword>
<dbReference type="GO" id="GO:0006508">
    <property type="term" value="P:proteolysis"/>
    <property type="evidence" value="ECO:0007669"/>
    <property type="project" value="UniProtKB-KW"/>
</dbReference>
<evidence type="ECO:0000259" key="3">
    <source>
        <dbReference type="Pfam" id="PF07364"/>
    </source>
</evidence>
<dbReference type="Proteomes" id="UP000534870">
    <property type="component" value="Unassembled WGS sequence"/>
</dbReference>
<dbReference type="EMBL" id="JABXXP010000112">
    <property type="protein sequence ID" value="NVN11069.1"/>
    <property type="molecule type" value="Genomic_DNA"/>
</dbReference>
<keyword evidence="1" id="KW-0482">Metalloprotease</keyword>
<dbReference type="Pfam" id="PF07171">
    <property type="entry name" value="MlrC_C"/>
    <property type="match status" value="1"/>
</dbReference>
<protein>
    <recommendedName>
        <fullName evidence="1">Microcystinase C</fullName>
        <shortName evidence="1">MlrC</shortName>
    </recommendedName>
</protein>
<accession>A0A7Y7IVE0</accession>
<proteinExistence type="inferred from homology"/>
<dbReference type="AlphaFoldDB" id="A0A7Y7IVE0"/>
<dbReference type="InterPro" id="IPR015995">
    <property type="entry name" value="MlrC_N"/>
</dbReference>
<comment type="similarity">
    <text evidence="1">Belongs to the peptidase M81 family.</text>
</comment>